<gene>
    <name evidence="2" type="ORF">FSB_LOCUS49105</name>
</gene>
<proteinExistence type="predicted"/>
<dbReference type="EMBL" id="OIVN01005172">
    <property type="protein sequence ID" value="SPD21223.1"/>
    <property type="molecule type" value="Genomic_DNA"/>
</dbReference>
<evidence type="ECO:0000256" key="1">
    <source>
        <dbReference type="SAM" id="MobiDB-lite"/>
    </source>
</evidence>
<feature type="region of interest" description="Disordered" evidence="1">
    <location>
        <begin position="1"/>
        <end position="20"/>
    </location>
</feature>
<feature type="region of interest" description="Disordered" evidence="1">
    <location>
        <begin position="55"/>
        <end position="74"/>
    </location>
</feature>
<organism evidence="2">
    <name type="scientific">Fagus sylvatica</name>
    <name type="common">Beechnut</name>
    <dbReference type="NCBI Taxonomy" id="28930"/>
    <lineage>
        <taxon>Eukaryota</taxon>
        <taxon>Viridiplantae</taxon>
        <taxon>Streptophyta</taxon>
        <taxon>Embryophyta</taxon>
        <taxon>Tracheophyta</taxon>
        <taxon>Spermatophyta</taxon>
        <taxon>Magnoliopsida</taxon>
        <taxon>eudicotyledons</taxon>
        <taxon>Gunneridae</taxon>
        <taxon>Pentapetalae</taxon>
        <taxon>rosids</taxon>
        <taxon>fabids</taxon>
        <taxon>Fagales</taxon>
        <taxon>Fagaceae</taxon>
        <taxon>Fagus</taxon>
    </lineage>
</organism>
<dbReference type="AlphaFoldDB" id="A0A2N9IAW2"/>
<evidence type="ECO:0000313" key="2">
    <source>
        <dbReference type="EMBL" id="SPD21223.1"/>
    </source>
</evidence>
<feature type="compositionally biased region" description="Low complexity" evidence="1">
    <location>
        <begin position="1"/>
        <end position="18"/>
    </location>
</feature>
<feature type="compositionally biased region" description="Polar residues" evidence="1">
    <location>
        <begin position="55"/>
        <end position="69"/>
    </location>
</feature>
<dbReference type="InterPro" id="IPR051442">
    <property type="entry name" value="B3_domain"/>
</dbReference>
<reference evidence="2" key="1">
    <citation type="submission" date="2018-02" db="EMBL/GenBank/DDBJ databases">
        <authorList>
            <person name="Cohen D.B."/>
            <person name="Kent A.D."/>
        </authorList>
    </citation>
    <scope>NUCLEOTIDE SEQUENCE</scope>
</reference>
<accession>A0A2N9IAW2</accession>
<dbReference type="PANTHER" id="PTHR34269">
    <property type="entry name" value="TRANSCRIPTION FACTOR B3-DOMAIN FAMILY-RELATED"/>
    <property type="match status" value="1"/>
</dbReference>
<dbReference type="PANTHER" id="PTHR34269:SF11">
    <property type="entry name" value="B3 DOMAIN PROTEIN"/>
    <property type="match status" value="1"/>
</dbReference>
<protein>
    <submittedName>
        <fullName evidence="2">Uncharacterized protein</fullName>
    </submittedName>
</protein>
<sequence length="249" mass="28182">MEAFPGSSSSRFRPTSSGLHSNNQSLRLNLSFALLAKHYPQDVNAWRNSMLQAQQNPEAKNSQNNNEIGSVSVAPRGKGREPIFYDFLAIMEKNDLQRQAREAKRIVPTTNNDELEDVSTELRLGPYDPCITNKRKEPENLAFGNKRMKLHSHEVEKEGGVSMGLTLGFVDGDPWVIKKMIDASDIDVQCARLVLEKDLVQHHIMTLWEQKRFNGLSYGVRVAVWDCDTKSEHLLVFKLSLLSRQGVCD</sequence>
<name>A0A2N9IAW2_FAGSY</name>